<accession>A0A560IQ78</accession>
<dbReference type="Proteomes" id="UP000318050">
    <property type="component" value="Unassembled WGS sequence"/>
</dbReference>
<dbReference type="OrthoDB" id="7366332at2"/>
<dbReference type="AlphaFoldDB" id="A0A560IQ78"/>
<gene>
    <name evidence="1" type="ORF">FBZ92_106172</name>
</gene>
<evidence type="ECO:0008006" key="3">
    <source>
        <dbReference type="Google" id="ProtNLM"/>
    </source>
</evidence>
<comment type="caution">
    <text evidence="1">The sequence shown here is derived from an EMBL/GenBank/DDBJ whole genome shotgun (WGS) entry which is preliminary data.</text>
</comment>
<sequence length="721" mass="76766">MHAICFSDFFSNVVIISTLDVDDCQPAFAVTLTTAQWVFDRVEDVSVLVHNSPFKSFVCSALRLSHLEIDAGWAEMQISHRGGEVKTARIRIAAPNIAVPSPIAFSKEALRVTVEHLCACGLPQARALAFGNLMAASAAAGGASSTDAPPVAGDTPVDPIAAAIAPYFDADFYRVTYPGAHSEGGAASAAALLAQYCEAGWRQGRNPSSTFDTAYYLAANPDVAEAGVNPFWHYIVAGKGEGRRGYPTDRHRRTMLRILSTLDEKAADAAQPPLAITRISRARLMEALSLERPLQGASGAETPEGDVRGVVVAIDHGPAAVPMGGGSVLIRNERRRFIALGYRYIHLRPAGPPPATHRDGPAGEGIEVSVDGERVGLSDYTELAHVLVEVLGAQAPHRVFTVHGILGHNVTGVIAVQRAVRPARNWFWIHDFSSLCANPLLLRNDLSFCGAPPPDSPACGVCLHGKARRHHLLLVKQLFNAIDFDVIAPSRSALELWQGTGTLPHLSATVLAQSRLAEQGLRRLLGDDDTLLGLPDIPVRVAFIGSPSFHTGWEVFEELVQTLQGCFSYRFHHLAPLGCFRHLAGVTEVPILAMDGSETNAPATDDGPPLAEALVAHGIDLVLVPTVLPETVSFVVHEAAAAGADVVALADSGDIADSILGQGRGRVFASDRALLDFFITFEAVAHVRDRLREGVATGRAEYGDATASVVNGLEGADRIEG</sequence>
<reference evidence="1 2" key="1">
    <citation type="submission" date="2019-06" db="EMBL/GenBank/DDBJ databases">
        <title>Genomic Encyclopedia of Type Strains, Phase IV (KMG-V): Genome sequencing to study the core and pangenomes of soil and plant-associated prokaryotes.</title>
        <authorList>
            <person name="Whitman W."/>
        </authorList>
    </citation>
    <scope>NUCLEOTIDE SEQUENCE [LARGE SCALE GENOMIC DNA]</scope>
    <source>
        <strain evidence="1 2">BR 11140</strain>
    </source>
</reference>
<evidence type="ECO:0000313" key="1">
    <source>
        <dbReference type="EMBL" id="TWB60611.1"/>
    </source>
</evidence>
<dbReference type="EMBL" id="VITT01000006">
    <property type="protein sequence ID" value="TWB60611.1"/>
    <property type="molecule type" value="Genomic_DNA"/>
</dbReference>
<name>A0A560IQ78_9PROT</name>
<organism evidence="1 2">
    <name type="scientific">Nitrospirillum amazonense</name>
    <dbReference type="NCBI Taxonomy" id="28077"/>
    <lineage>
        <taxon>Bacteria</taxon>
        <taxon>Pseudomonadati</taxon>
        <taxon>Pseudomonadota</taxon>
        <taxon>Alphaproteobacteria</taxon>
        <taxon>Rhodospirillales</taxon>
        <taxon>Azospirillaceae</taxon>
        <taxon>Nitrospirillum</taxon>
    </lineage>
</organism>
<protein>
    <recommendedName>
        <fullName evidence="3">Glycosyltransferase involved in cell wall biosynthesis</fullName>
    </recommendedName>
</protein>
<proteinExistence type="predicted"/>
<evidence type="ECO:0000313" key="2">
    <source>
        <dbReference type="Proteomes" id="UP000318050"/>
    </source>
</evidence>